<dbReference type="Gene3D" id="3.40.190.10">
    <property type="entry name" value="Periplasmic binding protein-like II"/>
    <property type="match status" value="2"/>
</dbReference>
<dbReference type="PROSITE" id="PS51257">
    <property type="entry name" value="PROKAR_LIPOPROTEIN"/>
    <property type="match status" value="1"/>
</dbReference>
<dbReference type="GO" id="GO:0042956">
    <property type="term" value="P:maltodextrin transmembrane transport"/>
    <property type="evidence" value="ECO:0007669"/>
    <property type="project" value="TreeGrafter"/>
</dbReference>
<dbReference type="RefSeq" id="WP_128215694.1">
    <property type="nucleotide sequence ID" value="NZ_CP025746.1"/>
</dbReference>
<keyword evidence="3 4" id="KW-0732">Signal</keyword>
<reference evidence="5 6" key="1">
    <citation type="submission" date="2018-01" db="EMBL/GenBank/DDBJ databases">
        <title>Genome Sequencing and Assembly of Anaerobacter polyendosporus strain CT4.</title>
        <authorList>
            <person name="Tachaapaikoon C."/>
            <person name="Sutheeworapong S."/>
            <person name="Jenjaroenpun P."/>
            <person name="Wongsurawat T."/>
            <person name="Nookeaw I."/>
            <person name="Cheawchanlertfa P."/>
            <person name="Kosugi A."/>
            <person name="Cheevadhanarak S."/>
            <person name="Ratanakhanokchai K."/>
        </authorList>
    </citation>
    <scope>NUCLEOTIDE SEQUENCE [LARGE SCALE GENOMIC DNA]</scope>
    <source>
        <strain evidence="5 6">CT4</strain>
    </source>
</reference>
<sequence>MKTKKILSVICVMAVALTTMVGCGSNGGGSSSRSGKTEVTLIQNKVEIQPELENAAKQFNSSQSDVEVKVLGAAGDNLVTTLQSQFASSPAKAPTIFTCNSGSEFEKFFKYMAPMDSAAAAKNIAKGQAEDTMKDGKLYGLPLAVEGIGLVYNKQMFKDAGVDADSIKTMDDLISACEKLSKVKGVNKPLAFAKETYFQFMHPFNWPFATMSNYKDIIPKVVSGQLNLKDVPEVKKYAEDLQKLKPYTNLAKDTYDDQVAGFAQGKYAMIHQGNWAQSIIDQYKVGFDYGMIPMPANGNTSLAVGNTNFFHVNNAATKEQQTGAIKFLDWLLTTKDGQKIVTDKFKVIPAYNGFDTSNLSVLSKEVSKYSDAGKTVPWTFNLFPAGVDKDCTSAMEKFYAGQINSDQLLDEIQKVWVNAAKK</sequence>
<evidence type="ECO:0000256" key="2">
    <source>
        <dbReference type="ARBA" id="ARBA00022448"/>
    </source>
</evidence>
<dbReference type="AlphaFoldDB" id="A0A3R5QY37"/>
<dbReference type="GO" id="GO:1901982">
    <property type="term" value="F:maltose binding"/>
    <property type="evidence" value="ECO:0007669"/>
    <property type="project" value="TreeGrafter"/>
</dbReference>
<evidence type="ECO:0008006" key="7">
    <source>
        <dbReference type="Google" id="ProtNLM"/>
    </source>
</evidence>
<dbReference type="PANTHER" id="PTHR30061:SF50">
    <property type="entry name" value="MALTOSE_MALTODEXTRIN-BINDING PERIPLASMIC PROTEIN"/>
    <property type="match status" value="1"/>
</dbReference>
<keyword evidence="6" id="KW-1185">Reference proteome</keyword>
<evidence type="ECO:0000313" key="6">
    <source>
        <dbReference type="Proteomes" id="UP000286268"/>
    </source>
</evidence>
<dbReference type="Proteomes" id="UP000286268">
    <property type="component" value="Chromosome"/>
</dbReference>
<evidence type="ECO:0000256" key="3">
    <source>
        <dbReference type="ARBA" id="ARBA00022729"/>
    </source>
</evidence>
<dbReference type="SUPFAM" id="SSF53850">
    <property type="entry name" value="Periplasmic binding protein-like II"/>
    <property type="match status" value="1"/>
</dbReference>
<dbReference type="KEGG" id="cmah:C1I91_27005"/>
<comment type="similarity">
    <text evidence="1">Belongs to the bacterial solute-binding protein 1 family.</text>
</comment>
<dbReference type="PANTHER" id="PTHR30061">
    <property type="entry name" value="MALTOSE-BINDING PERIPLASMIC PROTEIN"/>
    <property type="match status" value="1"/>
</dbReference>
<feature type="chain" id="PRO_5039399019" description="Carbohydrate ABC transporter substrate-binding protein, CUT1 family" evidence="4">
    <location>
        <begin position="22"/>
        <end position="422"/>
    </location>
</feature>
<keyword evidence="2" id="KW-0813">Transport</keyword>
<dbReference type="GO" id="GO:0015768">
    <property type="term" value="P:maltose transport"/>
    <property type="evidence" value="ECO:0007669"/>
    <property type="project" value="TreeGrafter"/>
</dbReference>
<dbReference type="OrthoDB" id="9763054at2"/>
<name>A0A3R5QY37_9CLOT</name>
<dbReference type="EMBL" id="CP025746">
    <property type="protein sequence ID" value="QAA35000.1"/>
    <property type="molecule type" value="Genomic_DNA"/>
</dbReference>
<protein>
    <recommendedName>
        <fullName evidence="7">Carbohydrate ABC transporter substrate-binding protein, CUT1 family</fullName>
    </recommendedName>
</protein>
<organism evidence="5 6">
    <name type="scientific">Clostridium manihotivorum</name>
    <dbReference type="NCBI Taxonomy" id="2320868"/>
    <lineage>
        <taxon>Bacteria</taxon>
        <taxon>Bacillati</taxon>
        <taxon>Bacillota</taxon>
        <taxon>Clostridia</taxon>
        <taxon>Eubacteriales</taxon>
        <taxon>Clostridiaceae</taxon>
        <taxon>Clostridium</taxon>
    </lineage>
</organism>
<gene>
    <name evidence="5" type="ORF">C1I91_27005</name>
</gene>
<evidence type="ECO:0000313" key="5">
    <source>
        <dbReference type="EMBL" id="QAA35000.1"/>
    </source>
</evidence>
<evidence type="ECO:0000256" key="4">
    <source>
        <dbReference type="SAM" id="SignalP"/>
    </source>
</evidence>
<evidence type="ECO:0000256" key="1">
    <source>
        <dbReference type="ARBA" id="ARBA00008520"/>
    </source>
</evidence>
<proteinExistence type="inferred from homology"/>
<dbReference type="InterPro" id="IPR006059">
    <property type="entry name" value="SBP"/>
</dbReference>
<feature type="signal peptide" evidence="4">
    <location>
        <begin position="1"/>
        <end position="21"/>
    </location>
</feature>
<dbReference type="Pfam" id="PF13416">
    <property type="entry name" value="SBP_bac_8"/>
    <property type="match status" value="1"/>
</dbReference>
<dbReference type="GO" id="GO:0055085">
    <property type="term" value="P:transmembrane transport"/>
    <property type="evidence" value="ECO:0007669"/>
    <property type="project" value="InterPro"/>
</dbReference>
<dbReference type="GO" id="GO:0055052">
    <property type="term" value="C:ATP-binding cassette (ABC) transporter complex, substrate-binding subunit-containing"/>
    <property type="evidence" value="ECO:0007669"/>
    <property type="project" value="TreeGrafter"/>
</dbReference>
<dbReference type="PROSITE" id="PS01037">
    <property type="entry name" value="SBP_BACTERIAL_1"/>
    <property type="match status" value="1"/>
</dbReference>
<dbReference type="InterPro" id="IPR006061">
    <property type="entry name" value="SBP_1_CS"/>
</dbReference>
<accession>A0A3R5QY37</accession>